<dbReference type="PANTHER" id="PTHR43628">
    <property type="entry name" value="ACTIVATOR OF C KINASE PROTEIN 1-RELATED"/>
    <property type="match status" value="1"/>
</dbReference>
<dbReference type="InterPro" id="IPR052945">
    <property type="entry name" value="Mitotic_Regulator"/>
</dbReference>
<protein>
    <recommendedName>
        <fullName evidence="4">Sel1 repeat-containing protein</fullName>
    </recommendedName>
</protein>
<sequence>MFVNQPKYALGLLLALLAPVALAGFDEAAAAFAAADYAKAREELKPLLEKHDPRAEYAMGVLYENGFGVARDPQQAVVWYSKAAEQGNSDAQFNLGAMNEHGLGIPVNYVEAARLYRPAAEAGDIDALSNLGVLYENGQGVKQDKVLAMALYNVSVAYADGRKTQAAQNRQNLANKIPLADLQKSQTLTEQLLKPDNLKPALAAYLQQAEAASQP</sequence>
<dbReference type="InterPro" id="IPR006597">
    <property type="entry name" value="Sel1-like"/>
</dbReference>
<evidence type="ECO:0008006" key="4">
    <source>
        <dbReference type="Google" id="ProtNLM"/>
    </source>
</evidence>
<keyword evidence="3" id="KW-1185">Reference proteome</keyword>
<accession>A0A1H2I4T3</accession>
<organism evidence="2 3">
    <name type="scientific">Pseudomonas pohangensis</name>
    <dbReference type="NCBI Taxonomy" id="364197"/>
    <lineage>
        <taxon>Bacteria</taxon>
        <taxon>Pseudomonadati</taxon>
        <taxon>Pseudomonadota</taxon>
        <taxon>Gammaproteobacteria</taxon>
        <taxon>Pseudomonadales</taxon>
        <taxon>Pseudomonadaceae</taxon>
        <taxon>Pseudomonas</taxon>
    </lineage>
</organism>
<dbReference type="STRING" id="364197.SAMN05216296_3505"/>
<dbReference type="EMBL" id="LT629785">
    <property type="protein sequence ID" value="SDU39143.1"/>
    <property type="molecule type" value="Genomic_DNA"/>
</dbReference>
<name>A0A1H2I4T3_9PSED</name>
<dbReference type="Gene3D" id="1.25.40.10">
    <property type="entry name" value="Tetratricopeptide repeat domain"/>
    <property type="match status" value="1"/>
</dbReference>
<gene>
    <name evidence="2" type="ORF">SAMN05216296_3505</name>
</gene>
<dbReference type="OrthoDB" id="9792653at2"/>
<dbReference type="Proteomes" id="UP000243232">
    <property type="component" value="Chromosome I"/>
</dbReference>
<feature type="chain" id="PRO_5009276351" description="Sel1 repeat-containing protein" evidence="1">
    <location>
        <begin position="24"/>
        <end position="215"/>
    </location>
</feature>
<evidence type="ECO:0000313" key="3">
    <source>
        <dbReference type="Proteomes" id="UP000243232"/>
    </source>
</evidence>
<dbReference type="PANTHER" id="PTHR43628:SF1">
    <property type="entry name" value="CHITIN SYNTHASE REGULATORY FACTOR 2-RELATED"/>
    <property type="match status" value="1"/>
</dbReference>
<dbReference type="SUPFAM" id="SSF81901">
    <property type="entry name" value="HCP-like"/>
    <property type="match status" value="1"/>
</dbReference>
<dbReference type="InterPro" id="IPR011990">
    <property type="entry name" value="TPR-like_helical_dom_sf"/>
</dbReference>
<keyword evidence="1" id="KW-0732">Signal</keyword>
<feature type="signal peptide" evidence="1">
    <location>
        <begin position="1"/>
        <end position="23"/>
    </location>
</feature>
<dbReference type="AlphaFoldDB" id="A0A1H2I4T3"/>
<proteinExistence type="predicted"/>
<dbReference type="Pfam" id="PF08238">
    <property type="entry name" value="Sel1"/>
    <property type="match status" value="3"/>
</dbReference>
<reference evidence="3" key="1">
    <citation type="submission" date="2016-10" db="EMBL/GenBank/DDBJ databases">
        <authorList>
            <person name="Varghese N."/>
            <person name="Submissions S."/>
        </authorList>
    </citation>
    <scope>NUCLEOTIDE SEQUENCE [LARGE SCALE GENOMIC DNA]</scope>
    <source>
        <strain evidence="3">DSM 17875</strain>
    </source>
</reference>
<evidence type="ECO:0000256" key="1">
    <source>
        <dbReference type="SAM" id="SignalP"/>
    </source>
</evidence>
<dbReference type="SMART" id="SM00671">
    <property type="entry name" value="SEL1"/>
    <property type="match status" value="3"/>
</dbReference>
<evidence type="ECO:0000313" key="2">
    <source>
        <dbReference type="EMBL" id="SDU39143.1"/>
    </source>
</evidence>
<dbReference type="RefSeq" id="WP_090198403.1">
    <property type="nucleotide sequence ID" value="NZ_LT629785.1"/>
</dbReference>